<gene>
    <name evidence="2" type="ORF">EZS28_011664</name>
</gene>
<sequence length="1351" mass="149060">MLGVIFVLILTIIAENQSTDKFRKLDEDIHNPQQANDDVTFYVTTTGNEKGTCAELDQCKSLSNAANRSSLIVGLSIIEISSGTYVEKNVTTLLNGTKDIMGENIVGEDFVNMTIITCDLDKDTFITIQTSTKWSNISFQYTEKKQNLFKFFNIEKGIQQFTECIFTSINETALYNNNFFYILTEATAFIQCSFHHFTSAILNKFMIEFGPSGGVFFNQCNLNYLNTKEKQRGMYYINSSSQAHIFSKTNFSDLYCSDIESYFIIAEDNSQETSNAVRIYVDNCSLTWKQPSDTNMGFIKICSEGSLTISYCVVSNFKGIDTSVLANVLNSNVNIDRCNFRNITQLSIVQDQQKINGGAIHIEVDSNHINSSLMMERCDFNNCTISREISYGGAVYFEGNQLQVRGCSFLDCHAVDGGGALCINSTILRDSLIDRCIFKYNNVGNKGVGRDVYHVYNSSFQWVIDNVIQTCGSTNTNNTNDNLFYSVYRDITPTVFQQGCPDRITYWRTDDKIGQDVDYCGGNYMPCKNIANMLNRFGQSGYTLIPTGNPIEQRLQIDDKDMKISLLNFNQDVLVQDNNQFLDGEYPYERAVIYVRNGKLTLEQMRLICQAIYDSDGPMVTVNGQGSISINQCQFISQSGYQVHPAIYLHGTKYSNGNQISFSNSNLFTDFIIYGGSLIRAENWTQFNFENVVISNDQILNGQTLNSLFIFQGVNNLSISNVNVSDININNTASFIYIEQGTSLSFDNTVTFSNFHLRHAGSTFIRQVGGQLNILRLPPVTNIIFDAQQPQNSGNFIYASSSAVVSIDLQQFIFIRTNSSSSVSISNMILDNIRSTDGSSFFDDISSSTSTFTINNLQFLNSVSIAGGSRASGPIIKSSSQNVIVQNSIFNNITDSASLKLMTVIRITSNNNSLTVSNTTFRNLINISGVIWNEGTSNTSNTILSKVEIQQSQIINYPVIHTSGQGTFTLSFDSIINNIYLIVDPNSSNTLTQQTIESAIIVMEFGYNINFNNISISNIQLGGGRLLYFKNVSTERQLIVQNINFINITALNGVTIGSQPTEGNKGIITAVGARNVSLTLLSIKNVSLSSTSNESQANNSEGQIASSSNGNTFYISDSVLSNVTLGRKQSPFFQGSSTTSIQTISFTNSTIQSCSVGANDLFSQGYANTSISIVSLGISTNSSSTNTPPTISNLQFENISIGSGNCVEILWNATTKNLNSYSFKNIQGIDMDLIVIPFSSGVRQNAVAIERQSGNLNINNCNFYDISTTGTSSPYYSGDNIIISEGYSAFILALNLSNFTFVNNTLTNNISLKMNGYQNAVKSPRSLSGGGIRVTFSSFQNISINGGEGTW</sequence>
<dbReference type="EMBL" id="SNRW01002424">
    <property type="protein sequence ID" value="KAA6392809.1"/>
    <property type="molecule type" value="Genomic_DNA"/>
</dbReference>
<feature type="chain" id="PRO_5023943578" description="Right handed beta helix domain-containing protein" evidence="1">
    <location>
        <begin position="19"/>
        <end position="1351"/>
    </location>
</feature>
<proteinExistence type="predicted"/>
<evidence type="ECO:0000313" key="2">
    <source>
        <dbReference type="EMBL" id="KAA6392809.1"/>
    </source>
</evidence>
<reference evidence="2 3" key="1">
    <citation type="submission" date="2019-03" db="EMBL/GenBank/DDBJ databases">
        <title>Single cell metagenomics reveals metabolic interactions within the superorganism composed of flagellate Streblomastix strix and complex community of Bacteroidetes bacteria on its surface.</title>
        <authorList>
            <person name="Treitli S.C."/>
            <person name="Kolisko M."/>
            <person name="Husnik F."/>
            <person name="Keeling P."/>
            <person name="Hampl V."/>
        </authorList>
    </citation>
    <scope>NUCLEOTIDE SEQUENCE [LARGE SCALE GENOMIC DNA]</scope>
    <source>
        <strain evidence="2">ST1C</strain>
    </source>
</reference>
<evidence type="ECO:0008006" key="4">
    <source>
        <dbReference type="Google" id="ProtNLM"/>
    </source>
</evidence>
<evidence type="ECO:0000256" key="1">
    <source>
        <dbReference type="SAM" id="SignalP"/>
    </source>
</evidence>
<keyword evidence="1" id="KW-0732">Signal</keyword>
<evidence type="ECO:0000313" key="3">
    <source>
        <dbReference type="Proteomes" id="UP000324800"/>
    </source>
</evidence>
<dbReference type="SUPFAM" id="SSF51126">
    <property type="entry name" value="Pectin lyase-like"/>
    <property type="match status" value="1"/>
</dbReference>
<protein>
    <recommendedName>
        <fullName evidence="4">Right handed beta helix domain-containing protein</fullName>
    </recommendedName>
</protein>
<accession>A0A5J4WET0</accession>
<name>A0A5J4WET0_9EUKA</name>
<dbReference type="InterPro" id="IPR011050">
    <property type="entry name" value="Pectin_lyase_fold/virulence"/>
</dbReference>
<dbReference type="Proteomes" id="UP000324800">
    <property type="component" value="Unassembled WGS sequence"/>
</dbReference>
<comment type="caution">
    <text evidence="2">The sequence shown here is derived from an EMBL/GenBank/DDBJ whole genome shotgun (WGS) entry which is preliminary data.</text>
</comment>
<organism evidence="2 3">
    <name type="scientific">Streblomastix strix</name>
    <dbReference type="NCBI Taxonomy" id="222440"/>
    <lineage>
        <taxon>Eukaryota</taxon>
        <taxon>Metamonada</taxon>
        <taxon>Preaxostyla</taxon>
        <taxon>Oxymonadida</taxon>
        <taxon>Streblomastigidae</taxon>
        <taxon>Streblomastix</taxon>
    </lineage>
</organism>
<feature type="signal peptide" evidence="1">
    <location>
        <begin position="1"/>
        <end position="18"/>
    </location>
</feature>